<protein>
    <submittedName>
        <fullName evidence="1">Uncharacterized protein</fullName>
    </submittedName>
</protein>
<dbReference type="EMBL" id="BMAU01021004">
    <property type="protein sequence ID" value="GFX86282.1"/>
    <property type="molecule type" value="Genomic_DNA"/>
</dbReference>
<gene>
    <name evidence="1" type="ORF">TNCV_2561641</name>
</gene>
<accession>A0A8X6UW37</accession>
<evidence type="ECO:0000313" key="2">
    <source>
        <dbReference type="Proteomes" id="UP000887159"/>
    </source>
</evidence>
<reference evidence="1" key="1">
    <citation type="submission" date="2020-08" db="EMBL/GenBank/DDBJ databases">
        <title>Multicomponent nature underlies the extraordinary mechanical properties of spider dragline silk.</title>
        <authorList>
            <person name="Kono N."/>
            <person name="Nakamura H."/>
            <person name="Mori M."/>
            <person name="Yoshida Y."/>
            <person name="Ohtoshi R."/>
            <person name="Malay A.D."/>
            <person name="Moran D.A.P."/>
            <person name="Tomita M."/>
            <person name="Numata K."/>
            <person name="Arakawa K."/>
        </authorList>
    </citation>
    <scope>NUCLEOTIDE SEQUENCE</scope>
</reference>
<proteinExistence type="predicted"/>
<organism evidence="1 2">
    <name type="scientific">Trichonephila clavipes</name>
    <name type="common">Golden silk orbweaver</name>
    <name type="synonym">Nephila clavipes</name>
    <dbReference type="NCBI Taxonomy" id="2585209"/>
    <lineage>
        <taxon>Eukaryota</taxon>
        <taxon>Metazoa</taxon>
        <taxon>Ecdysozoa</taxon>
        <taxon>Arthropoda</taxon>
        <taxon>Chelicerata</taxon>
        <taxon>Arachnida</taxon>
        <taxon>Araneae</taxon>
        <taxon>Araneomorphae</taxon>
        <taxon>Entelegynae</taxon>
        <taxon>Araneoidea</taxon>
        <taxon>Nephilidae</taxon>
        <taxon>Trichonephila</taxon>
    </lineage>
</organism>
<sequence length="85" mass="9930">MAVVNRSFEHHIDDSTIWFVSIPILREVTWGGQVPPTPSANHTRGLAARRLFRVPPCHKLHYTFTNIHVFSGFRTQSLRHRSQRR</sequence>
<dbReference type="AlphaFoldDB" id="A0A8X6UW37"/>
<comment type="caution">
    <text evidence="1">The sequence shown here is derived from an EMBL/GenBank/DDBJ whole genome shotgun (WGS) entry which is preliminary data.</text>
</comment>
<name>A0A8X6UW37_TRICX</name>
<evidence type="ECO:0000313" key="1">
    <source>
        <dbReference type="EMBL" id="GFX86282.1"/>
    </source>
</evidence>
<dbReference type="Proteomes" id="UP000887159">
    <property type="component" value="Unassembled WGS sequence"/>
</dbReference>
<keyword evidence="2" id="KW-1185">Reference proteome</keyword>